<comment type="similarity">
    <text evidence="2">Belongs to the protein-tyrosine phosphatase family. Non-receptor class subfamily.</text>
</comment>
<name>G3AJK2_SPAPN</name>
<gene>
    <name evidence="9" type="ORF">SPAPADRAFT_54170</name>
</gene>
<keyword evidence="4" id="KW-0963">Cytoplasm</keyword>
<dbReference type="FunFam" id="3.90.190.10:FF:000115">
    <property type="entry name" value="Tyrosine-protein phosphatase 1"/>
    <property type="match status" value="1"/>
</dbReference>
<dbReference type="Gene3D" id="3.90.190.10">
    <property type="entry name" value="Protein tyrosine phosphatase superfamily"/>
    <property type="match status" value="1"/>
</dbReference>
<dbReference type="Pfam" id="PF00102">
    <property type="entry name" value="Y_phosphatase"/>
    <property type="match status" value="1"/>
</dbReference>
<evidence type="ECO:0000313" key="10">
    <source>
        <dbReference type="Proteomes" id="UP000000709"/>
    </source>
</evidence>
<dbReference type="SUPFAM" id="SSF52799">
    <property type="entry name" value="(Phosphotyrosine protein) phosphatases II"/>
    <property type="match status" value="1"/>
</dbReference>
<evidence type="ECO:0000256" key="4">
    <source>
        <dbReference type="ARBA" id="ARBA00022490"/>
    </source>
</evidence>
<keyword evidence="6" id="KW-0904">Protein phosphatase</keyword>
<organism evidence="10">
    <name type="scientific">Spathaspora passalidarum (strain NRRL Y-27907 / 11-Y1)</name>
    <dbReference type="NCBI Taxonomy" id="619300"/>
    <lineage>
        <taxon>Eukaryota</taxon>
        <taxon>Fungi</taxon>
        <taxon>Dikarya</taxon>
        <taxon>Ascomycota</taxon>
        <taxon>Saccharomycotina</taxon>
        <taxon>Pichiomycetes</taxon>
        <taxon>Debaryomycetaceae</taxon>
        <taxon>Spathaspora</taxon>
    </lineage>
</organism>
<dbReference type="EC" id="3.1.3.48" evidence="3"/>
<dbReference type="InterPro" id="IPR003595">
    <property type="entry name" value="Tyr_Pase_cat"/>
</dbReference>
<dbReference type="InterPro" id="IPR000242">
    <property type="entry name" value="PTP_cat"/>
</dbReference>
<accession>G3AJK2</accession>
<keyword evidence="5" id="KW-0378">Hydrolase</keyword>
<dbReference type="GO" id="GO:0004725">
    <property type="term" value="F:protein tyrosine phosphatase activity"/>
    <property type="evidence" value="ECO:0007669"/>
    <property type="project" value="UniProtKB-EC"/>
</dbReference>
<dbReference type="PROSITE" id="PS50056">
    <property type="entry name" value="TYR_PHOSPHATASE_2"/>
    <property type="match status" value="1"/>
</dbReference>
<dbReference type="OrthoDB" id="10253954at2759"/>
<dbReference type="SMART" id="SM00404">
    <property type="entry name" value="PTPc_motif"/>
    <property type="match status" value="1"/>
</dbReference>
<dbReference type="FunCoup" id="G3AJK2">
    <property type="interactions" value="903"/>
</dbReference>
<sequence length="316" mass="36993">MNQREKFNELNELEADRIQDGLDNPDTSIWSLTHAMKRVNRGRNRYSNVFPWNETRVVLPVKDDKEFSDYINASRIKLSLSDEGAFDEYIACQGPLESTYNHFWSMCFNESEVQNNDTVVIVMVTPLTENGVVKCARYWPELNQTWDFSTDNIEDGINVPNLVITNKSETFDSNEDFIITELELKSNDKIKTVYHYYYFKWVDAKVPPSIEPLFKISQDISSIRSTMETPPVPIVHCSAGVGRSGTFIAFDHLFGRNLDEFIDLVRKKQPYQYDIVYKTVYQLRSQRMMMVQTIHQYNFLYEVAKMVFNENVNRLD</sequence>
<dbReference type="STRING" id="619300.G3AJK2"/>
<dbReference type="InterPro" id="IPR016277">
    <property type="entry name" value="Ptp1"/>
</dbReference>
<dbReference type="InterPro" id="IPR029021">
    <property type="entry name" value="Prot-tyrosine_phosphatase-like"/>
</dbReference>
<dbReference type="KEGG" id="spaa:SPAPADRAFT_54170"/>
<comment type="subcellular location">
    <subcellularLocation>
        <location evidence="1">Cytoplasm</location>
    </subcellularLocation>
</comment>
<evidence type="ECO:0000256" key="3">
    <source>
        <dbReference type="ARBA" id="ARBA00013064"/>
    </source>
</evidence>
<dbReference type="SMART" id="SM00194">
    <property type="entry name" value="PTPc"/>
    <property type="match status" value="1"/>
</dbReference>
<dbReference type="HOGENOM" id="CLU_001645_9_12_1"/>
<feature type="domain" description="Tyrosine specific protein phosphatases" evidence="8">
    <location>
        <begin position="211"/>
        <end position="298"/>
    </location>
</feature>
<proteinExistence type="inferred from homology"/>
<dbReference type="EMBL" id="GL996500">
    <property type="protein sequence ID" value="EGW33905.1"/>
    <property type="molecule type" value="Genomic_DNA"/>
</dbReference>
<dbReference type="InterPro" id="IPR050348">
    <property type="entry name" value="Protein-Tyr_Phosphatase"/>
</dbReference>
<reference evidence="9 10" key="1">
    <citation type="journal article" date="2011" name="Proc. Natl. Acad. Sci. U.S.A.">
        <title>Comparative genomics of xylose-fermenting fungi for enhanced biofuel production.</title>
        <authorList>
            <person name="Wohlbach D.J."/>
            <person name="Kuo A."/>
            <person name="Sato T.K."/>
            <person name="Potts K.M."/>
            <person name="Salamov A.A."/>
            <person name="LaButti K.M."/>
            <person name="Sun H."/>
            <person name="Clum A."/>
            <person name="Pangilinan J.L."/>
            <person name="Lindquist E.A."/>
            <person name="Lucas S."/>
            <person name="Lapidus A."/>
            <person name="Jin M."/>
            <person name="Gunawan C."/>
            <person name="Balan V."/>
            <person name="Dale B.E."/>
            <person name="Jeffries T.W."/>
            <person name="Zinkel R."/>
            <person name="Barry K.W."/>
            <person name="Grigoriev I.V."/>
            <person name="Gasch A.P."/>
        </authorList>
    </citation>
    <scope>NUCLEOTIDE SEQUENCE [LARGE SCALE GENOMIC DNA]</scope>
    <source>
        <strain evidence="10">NRRL Y-27907 / 11-Y1</strain>
    </source>
</reference>
<dbReference type="eggNOG" id="KOG0789">
    <property type="taxonomic scope" value="Eukaryota"/>
</dbReference>
<dbReference type="PROSITE" id="PS50055">
    <property type="entry name" value="TYR_PHOSPHATASE_PTP"/>
    <property type="match status" value="1"/>
</dbReference>
<dbReference type="InterPro" id="IPR000387">
    <property type="entry name" value="Tyr_Pase_dom"/>
</dbReference>
<dbReference type="GeneID" id="18871840"/>
<dbReference type="Proteomes" id="UP000000709">
    <property type="component" value="Unassembled WGS sequence"/>
</dbReference>
<dbReference type="OMA" id="WSIDKAP"/>
<keyword evidence="10" id="KW-1185">Reference proteome</keyword>
<evidence type="ECO:0000313" key="9">
    <source>
        <dbReference type="EMBL" id="EGW33905.1"/>
    </source>
</evidence>
<dbReference type="GO" id="GO:0001403">
    <property type="term" value="P:invasive growth in response to glucose limitation"/>
    <property type="evidence" value="ECO:0007669"/>
    <property type="project" value="EnsemblFungi"/>
</dbReference>
<dbReference type="PRINTS" id="PR00700">
    <property type="entry name" value="PRTYPHPHTASE"/>
</dbReference>
<evidence type="ECO:0000256" key="6">
    <source>
        <dbReference type="ARBA" id="ARBA00022912"/>
    </source>
</evidence>
<dbReference type="PROSITE" id="PS00383">
    <property type="entry name" value="TYR_PHOSPHATASE_1"/>
    <property type="match status" value="1"/>
</dbReference>
<dbReference type="RefSeq" id="XP_007373489.1">
    <property type="nucleotide sequence ID" value="XM_007373427.1"/>
</dbReference>
<dbReference type="GO" id="GO:0007124">
    <property type="term" value="P:pseudohyphal growth"/>
    <property type="evidence" value="ECO:0007669"/>
    <property type="project" value="EnsemblFungi"/>
</dbReference>
<dbReference type="InterPro" id="IPR016130">
    <property type="entry name" value="Tyr_Pase_AS"/>
</dbReference>
<dbReference type="PIRSF" id="PIRSF000938">
    <property type="entry name" value="PTPN1_yeast"/>
    <property type="match status" value="1"/>
</dbReference>
<dbReference type="PANTHER" id="PTHR19134:SF449">
    <property type="entry name" value="TYROSINE-PROTEIN PHOSPHATASE 1"/>
    <property type="match status" value="1"/>
</dbReference>
<evidence type="ECO:0000256" key="1">
    <source>
        <dbReference type="ARBA" id="ARBA00004496"/>
    </source>
</evidence>
<evidence type="ECO:0000256" key="2">
    <source>
        <dbReference type="ARBA" id="ARBA00009649"/>
    </source>
</evidence>
<dbReference type="GO" id="GO:0005737">
    <property type="term" value="C:cytoplasm"/>
    <property type="evidence" value="ECO:0007669"/>
    <property type="project" value="UniProtKB-SubCell"/>
</dbReference>
<dbReference type="PANTHER" id="PTHR19134">
    <property type="entry name" value="RECEPTOR-TYPE TYROSINE-PROTEIN PHOSPHATASE"/>
    <property type="match status" value="1"/>
</dbReference>
<dbReference type="AlphaFoldDB" id="G3AJK2"/>
<feature type="domain" description="Tyrosine-protein phosphatase" evidence="7">
    <location>
        <begin position="3"/>
        <end position="307"/>
    </location>
</feature>
<evidence type="ECO:0000259" key="8">
    <source>
        <dbReference type="PROSITE" id="PS50056"/>
    </source>
</evidence>
<evidence type="ECO:0000259" key="7">
    <source>
        <dbReference type="PROSITE" id="PS50055"/>
    </source>
</evidence>
<dbReference type="CDD" id="cd18533">
    <property type="entry name" value="PTP_fungal"/>
    <property type="match status" value="1"/>
</dbReference>
<dbReference type="InParanoid" id="G3AJK2"/>
<protein>
    <recommendedName>
        <fullName evidence="3">protein-tyrosine-phosphatase</fullName>
        <ecNumber evidence="3">3.1.3.48</ecNumber>
    </recommendedName>
</protein>
<evidence type="ECO:0000256" key="5">
    <source>
        <dbReference type="ARBA" id="ARBA00022801"/>
    </source>
</evidence>